<accession>A0A6G0WXP4</accession>
<dbReference type="SUPFAM" id="SSF51206">
    <property type="entry name" value="cAMP-binding domain-like"/>
    <property type="match status" value="4"/>
</dbReference>
<feature type="transmembrane region" description="Helical" evidence="9">
    <location>
        <begin position="201"/>
        <end position="224"/>
    </location>
</feature>
<evidence type="ECO:0000256" key="5">
    <source>
        <dbReference type="ARBA" id="ARBA00023065"/>
    </source>
</evidence>
<dbReference type="PANTHER" id="PTHR45638:SF11">
    <property type="entry name" value="CYCLIC NUCLEOTIDE-GATED CATION CHANNEL SUBUNIT A"/>
    <property type="match status" value="1"/>
</dbReference>
<feature type="transmembrane region" description="Helical" evidence="9">
    <location>
        <begin position="673"/>
        <end position="696"/>
    </location>
</feature>
<dbReference type="GO" id="GO:0044877">
    <property type="term" value="F:protein-containing complex binding"/>
    <property type="evidence" value="ECO:0007669"/>
    <property type="project" value="TreeGrafter"/>
</dbReference>
<evidence type="ECO:0000256" key="8">
    <source>
        <dbReference type="ARBA" id="ARBA00023303"/>
    </source>
</evidence>
<evidence type="ECO:0000313" key="11">
    <source>
        <dbReference type="EMBL" id="KAF0732267.1"/>
    </source>
</evidence>
<feature type="transmembrane region" description="Helical" evidence="9">
    <location>
        <begin position="278"/>
        <end position="301"/>
    </location>
</feature>
<gene>
    <name evidence="11" type="ORF">Ae201684_010559</name>
</gene>
<keyword evidence="12" id="KW-1185">Reference proteome</keyword>
<feature type="transmembrane region" description="Helical" evidence="9">
    <location>
        <begin position="1185"/>
        <end position="1206"/>
    </location>
</feature>
<protein>
    <recommendedName>
        <fullName evidence="10">Cyclic nucleotide-binding domain-containing protein</fullName>
    </recommendedName>
</protein>
<dbReference type="PRINTS" id="PR01463">
    <property type="entry name" value="EAGCHANLFMLY"/>
</dbReference>
<dbReference type="VEuPathDB" id="FungiDB:AeMF1_000333"/>
<feature type="transmembrane region" description="Helical" evidence="9">
    <location>
        <begin position="1594"/>
        <end position="1616"/>
    </location>
</feature>
<feature type="transmembrane region" description="Helical" evidence="9">
    <location>
        <begin position="143"/>
        <end position="163"/>
    </location>
</feature>
<reference evidence="11 12" key="1">
    <citation type="submission" date="2019-07" db="EMBL/GenBank/DDBJ databases">
        <title>Genomics analysis of Aphanomyces spp. identifies a new class of oomycete effector associated with host adaptation.</title>
        <authorList>
            <person name="Gaulin E."/>
        </authorList>
    </citation>
    <scope>NUCLEOTIDE SEQUENCE [LARGE SCALE GENOMIC DNA]</scope>
    <source>
        <strain evidence="11 12">ATCC 201684</strain>
    </source>
</reference>
<dbReference type="Pfam" id="PF00520">
    <property type="entry name" value="Ion_trans"/>
    <property type="match status" value="3"/>
</dbReference>
<keyword evidence="7" id="KW-1071">Ligand-gated ion channel</keyword>
<feature type="domain" description="Cyclic nucleotide-binding" evidence="10">
    <location>
        <begin position="1938"/>
        <end position="2036"/>
    </location>
</feature>
<keyword evidence="2" id="KW-0813">Transport</keyword>
<evidence type="ECO:0000259" key="10">
    <source>
        <dbReference type="PROSITE" id="PS50042"/>
    </source>
</evidence>
<dbReference type="Gene3D" id="1.10.287.70">
    <property type="match status" value="4"/>
</dbReference>
<feature type="transmembrane region" description="Helical" evidence="9">
    <location>
        <begin position="564"/>
        <end position="583"/>
    </location>
</feature>
<dbReference type="Pfam" id="PF00027">
    <property type="entry name" value="cNMP_binding"/>
    <property type="match status" value="3"/>
</dbReference>
<keyword evidence="3 9" id="KW-0812">Transmembrane</keyword>
<dbReference type="PROSITE" id="PS50042">
    <property type="entry name" value="CNMP_BINDING_3"/>
    <property type="match status" value="4"/>
</dbReference>
<comment type="caution">
    <text evidence="11">The sequence shown here is derived from an EMBL/GenBank/DDBJ whole genome shotgun (WGS) entry which is preliminary data.</text>
</comment>
<evidence type="ECO:0000256" key="3">
    <source>
        <dbReference type="ARBA" id="ARBA00022692"/>
    </source>
</evidence>
<dbReference type="SUPFAM" id="SSF81324">
    <property type="entry name" value="Voltage-gated potassium channels"/>
    <property type="match status" value="4"/>
</dbReference>
<organism evidence="11 12">
    <name type="scientific">Aphanomyces euteiches</name>
    <dbReference type="NCBI Taxonomy" id="100861"/>
    <lineage>
        <taxon>Eukaryota</taxon>
        <taxon>Sar</taxon>
        <taxon>Stramenopiles</taxon>
        <taxon>Oomycota</taxon>
        <taxon>Saprolegniomycetes</taxon>
        <taxon>Saprolegniales</taxon>
        <taxon>Verrucalvaceae</taxon>
        <taxon>Aphanomyces</taxon>
    </lineage>
</organism>
<dbReference type="Gene3D" id="2.60.120.10">
    <property type="entry name" value="Jelly Rolls"/>
    <property type="match status" value="4"/>
</dbReference>
<dbReference type="InterPro" id="IPR000595">
    <property type="entry name" value="cNMP-bd_dom"/>
</dbReference>
<dbReference type="InterPro" id="IPR014710">
    <property type="entry name" value="RmlC-like_jellyroll"/>
</dbReference>
<evidence type="ECO:0000256" key="4">
    <source>
        <dbReference type="ARBA" id="ARBA00022989"/>
    </source>
</evidence>
<evidence type="ECO:0000256" key="6">
    <source>
        <dbReference type="ARBA" id="ARBA00023136"/>
    </source>
</evidence>
<dbReference type="InterPro" id="IPR003938">
    <property type="entry name" value="K_chnl_volt-dep_EAG/ELK/ERG"/>
</dbReference>
<evidence type="ECO:0000256" key="9">
    <source>
        <dbReference type="SAM" id="Phobius"/>
    </source>
</evidence>
<dbReference type="InterPro" id="IPR005821">
    <property type="entry name" value="Ion_trans_dom"/>
</dbReference>
<dbReference type="GO" id="GO:0005221">
    <property type="term" value="F:intracellularly cyclic nucleotide-activated monoatomic cation channel activity"/>
    <property type="evidence" value="ECO:0007669"/>
    <property type="project" value="InterPro"/>
</dbReference>
<evidence type="ECO:0000313" key="12">
    <source>
        <dbReference type="Proteomes" id="UP000481153"/>
    </source>
</evidence>
<evidence type="ECO:0000256" key="1">
    <source>
        <dbReference type="ARBA" id="ARBA00004141"/>
    </source>
</evidence>
<evidence type="ECO:0000256" key="7">
    <source>
        <dbReference type="ARBA" id="ARBA00023286"/>
    </source>
</evidence>
<dbReference type="GO" id="GO:0005249">
    <property type="term" value="F:voltage-gated potassium channel activity"/>
    <property type="evidence" value="ECO:0007669"/>
    <property type="project" value="InterPro"/>
</dbReference>
<feature type="transmembrane region" description="Helical" evidence="9">
    <location>
        <begin position="1622"/>
        <end position="1653"/>
    </location>
</feature>
<dbReference type="InterPro" id="IPR018488">
    <property type="entry name" value="cNMP-bd_CS"/>
</dbReference>
<keyword evidence="8" id="KW-0407">Ion channel</keyword>
<dbReference type="InterPro" id="IPR050866">
    <property type="entry name" value="CNG_cation_channel"/>
</dbReference>
<feature type="transmembrane region" description="Helical" evidence="9">
    <location>
        <begin position="1045"/>
        <end position="1069"/>
    </location>
</feature>
<feature type="domain" description="Cyclic nucleotide-binding" evidence="10">
    <location>
        <begin position="875"/>
        <end position="974"/>
    </location>
</feature>
<dbReference type="SMART" id="SM00100">
    <property type="entry name" value="cNMP"/>
    <property type="match status" value="4"/>
</dbReference>
<dbReference type="InterPro" id="IPR018490">
    <property type="entry name" value="cNMP-bd_dom_sf"/>
</dbReference>
<feature type="transmembrane region" description="Helical" evidence="9">
    <location>
        <begin position="36"/>
        <end position="56"/>
    </location>
</feature>
<feature type="transmembrane region" description="Helical" evidence="9">
    <location>
        <begin position="1075"/>
        <end position="1096"/>
    </location>
</feature>
<keyword evidence="4 9" id="KW-1133">Transmembrane helix</keyword>
<feature type="domain" description="Cyclic nucleotide-binding" evidence="10">
    <location>
        <begin position="1376"/>
        <end position="1469"/>
    </location>
</feature>
<dbReference type="Gene3D" id="1.10.287.630">
    <property type="entry name" value="Helix hairpin bin"/>
    <property type="match status" value="3"/>
</dbReference>
<feature type="domain" description="Cyclic nucleotide-binding" evidence="10">
    <location>
        <begin position="381"/>
        <end position="479"/>
    </location>
</feature>
<feature type="transmembrane region" description="Helical" evidence="9">
    <location>
        <begin position="1737"/>
        <end position="1762"/>
    </location>
</feature>
<comment type="subcellular location">
    <subcellularLocation>
        <location evidence="1">Membrane</location>
        <topology evidence="1">Multi-pass membrane protein</topology>
    </subcellularLocation>
</comment>
<dbReference type="GO" id="GO:0016020">
    <property type="term" value="C:membrane"/>
    <property type="evidence" value="ECO:0007669"/>
    <property type="project" value="UniProtKB-SubCell"/>
</dbReference>
<dbReference type="PROSITE" id="PS00888">
    <property type="entry name" value="CNMP_BINDING_1"/>
    <property type="match status" value="2"/>
</dbReference>
<feature type="transmembrane region" description="Helical" evidence="9">
    <location>
        <begin position="6"/>
        <end position="24"/>
    </location>
</feature>
<feature type="transmembrane region" description="Helical" evidence="9">
    <location>
        <begin position="539"/>
        <end position="558"/>
    </location>
</feature>
<name>A0A6G0WXP4_9STRA</name>
<keyword evidence="5" id="KW-0406">Ion transport</keyword>
<dbReference type="EMBL" id="VJMJ01000135">
    <property type="protein sequence ID" value="KAF0732267.1"/>
    <property type="molecule type" value="Genomic_DNA"/>
</dbReference>
<feature type="transmembrane region" description="Helical" evidence="9">
    <location>
        <begin position="1835"/>
        <end position="1856"/>
    </location>
</feature>
<dbReference type="PANTHER" id="PTHR45638">
    <property type="entry name" value="CYCLIC NUCLEOTIDE-GATED CATION CHANNEL SUBUNIT A"/>
    <property type="match status" value="1"/>
</dbReference>
<dbReference type="CDD" id="cd00038">
    <property type="entry name" value="CAP_ED"/>
    <property type="match status" value="4"/>
</dbReference>
<feature type="transmembrane region" description="Helical" evidence="9">
    <location>
        <begin position="1272"/>
        <end position="1300"/>
    </location>
</feature>
<feature type="transmembrane region" description="Helical" evidence="9">
    <location>
        <begin position="773"/>
        <end position="793"/>
    </location>
</feature>
<evidence type="ECO:0000256" key="2">
    <source>
        <dbReference type="ARBA" id="ARBA00022448"/>
    </source>
</evidence>
<proteinExistence type="predicted"/>
<dbReference type="Proteomes" id="UP000481153">
    <property type="component" value="Unassembled WGS sequence"/>
</dbReference>
<keyword evidence="6 9" id="KW-0472">Membrane</keyword>
<sequence>MLILEALQLLYVGFSIPFRLGLLYNPYRDNSMPTVVMYLIWAFDVLSDLIALLAAFETLKEMMISAPVASLGPMDLNFSSDTNDRRNSGYMSKLVKMSTTRQETMRRNSVFLAKETAMKPQFLLSSSWDKKRQIGSIHIFLDWFAMIPFDLFWFGNSNAMILGRLSKMLRMRKIGEVARLTKHALADHQLLAGFHNIGMSLLVGVILLSLVLIHWAACLFLLLAHLECGYNLNEPVDGKQCWGQEVELEGASIFRTYVYTMVVVGYGFPVPRTNAERIAVIGIQFMRFCIAGGIIGAYFFLFECQNRQANEFHDQVDGVKEYLTARRLSKDLQTKVLDFYEHFWSAQRGIDEVAIIATLPSHIRTQCYHYLRVKLLKNVPIFRNQPAHVLKRLMERMKRQCYGRLDSVVENGACKALYTVSRGRIALLNAKNSVLTHVTEGQCFGLSCIVSNSNECHAARAETFCDVYTLDRASIEEVVLLYAQLGEITWHAMIAEAQLILQKNMTNAMLVKGSTFVVKPHDNDKWTVVNSKFRKRWEICVVCVLVLFLIDVPLHIAFNSPKGWFVYSVRLVLDIFLVIDFLFRARYFAYVEMDTVITNSWFIWREYLRHGLVLDAISNIPFAMAADLLPSSTPQWLFLTLQACEWLRFLRMRSLFSTLSNVLKQYHVNNTTYIIVCIVLCVPFTCHIGGCVWYWISKITSSPSHNGHEGNHMTLKECLSWARDFDNCTWLDFDHAHFGHSSDYVRAFYWSVVSLVTVQFGSILPFTDAECVYMFLWLFLSSIANYGALGALANAVTRINWAISAKQLQVAVAHRFMLSERVSRTVRRDVNDYYKHHWTQSTEHQVMSVLKPLPDNLRQEIQTFLHEKSVKHVKIFMHVNADGLRFIYSVMKHQSYKRHEFLVRAGDACDTIYIITRGVVEALLSLDDFQVPVQLHYPGDCIGEAAFIQKRPHDLSFRVVGGSLDVSVLDRHEFMTGAMHFTHLGPEIDAIAAELFQSETKFVEQIERNLRRAHIYRTLNQSPTLYIEPKLDDYLIRPGSMYYRLWELLISAVVTYNLIQISFRIAMLLTPSHDLLLSIWIIDIICDIIFLVDMYIKYNHLIHMDKNGDEVVSVSLIRANYLQGAFKLEALSSLPLYYFGDFRIMTACRLPRLLRCYQLPSLLHTFHMFVQEQTSSAIISEGLEFLKLFIGLVLASHLAATGLYFISYQQYTSMHTSSSNDHGVGVWYEHDFVIEEDPHSLSMVYLRAFYWGLGVLSSFDYMDMEVAMVGETLWFCAVALSGVLFIGVVIGQVTTAIFNANKEIREVEMQVDNFAFYAKMKNLPPYLIRRATLFFQFQLDCNRGMDAHVIFEDLPQSLCLELFHDLYSSMLAKIPIFSSFTKGQLNTIAEKLHTRLYLPGDNIVVEGDMGSSLYFLKQGLGEKYLRSCHLIIAPCYKGAVFGEAGFFLSMRYVYCVRAVKCCEILCLSKADWSEAWSADVRAKLEAKVMRDIQHELSILRRNIHAIKQNFGITRPIPLKLTMMLESSSSAGIPQTTADVSGRNFFEYLKHTAPSKAKVNPLATAPLREFTIWSLGPPPAAVWKPDSLFRQTWDIMMLGVVIYYAFLIPFRASFIFVPTMPPLWLIIWLIWDYFLDILCIVDTILRWQVFYVFVEGEVQTNRAILRRHYQAHGHFYADLLSLLPIEVFVLAFPHRNGWEMISLWRLNRMIRLSHFSHLLSTFQHILNRHHWFHDYKMIFQYIVAYVGPFFLVCHWVGCMWFHVSYTYRHMDSPSWLVTAGYINANETISDGIPIEFSETTQLTSLNLYLASLYYAVSSLTSQSLGDVFSRNPLETWLTIGIMIFSIAFYGLLVGILSEMVEDRLNPRATFEQRMVDISTFFNYRMLPFQFFIQTSRFFRTQWQEQLARTEDEFLGILSTTIREDIAMFVKQNFVKNLSFINHVEEVFVRALVTKLHTEDYIMSDVIFQLGDVGRVLYFINVGHITLVTSKNASKTCNVWDFFGGTSLFTDTGRQATAIANVNCTMFLLYFEDFDRVIQRFPEYYEPCRNEWNVSDAVELDNANRITQVPN</sequence>